<feature type="compositionally biased region" description="Gly residues" evidence="2">
    <location>
        <begin position="95"/>
        <end position="107"/>
    </location>
</feature>
<keyword evidence="1" id="KW-0143">Chaperone</keyword>
<evidence type="ECO:0000256" key="2">
    <source>
        <dbReference type="SAM" id="MobiDB-lite"/>
    </source>
</evidence>
<dbReference type="SMART" id="SM00271">
    <property type="entry name" value="DnaJ"/>
    <property type="match status" value="1"/>
</dbReference>
<dbReference type="InterPro" id="IPR008971">
    <property type="entry name" value="HSP40/DnaJ_pept-bd"/>
</dbReference>
<organism evidence="4 5">
    <name type="scientific">Hymenobacter glaciei</name>
    <dbReference type="NCBI Taxonomy" id="877209"/>
    <lineage>
        <taxon>Bacteria</taxon>
        <taxon>Pseudomonadati</taxon>
        <taxon>Bacteroidota</taxon>
        <taxon>Cytophagia</taxon>
        <taxon>Cytophagales</taxon>
        <taxon>Hymenobacteraceae</taxon>
        <taxon>Hymenobacter</taxon>
    </lineage>
</organism>
<dbReference type="PRINTS" id="PR00625">
    <property type="entry name" value="JDOMAIN"/>
</dbReference>
<evidence type="ECO:0000256" key="1">
    <source>
        <dbReference type="ARBA" id="ARBA00023186"/>
    </source>
</evidence>
<sequence length="323" mass="35230">MGYIGINIHKFLHQVDYKDYYKVLGLEKSATPEQIKKAYRKLARQHHPDVNPNDKGAEQKFKEINEANEVLSDPAKRKKYDQFGADWQRYQQQPGGAGRGGQPGGGFDWSQYSQGSGGGGSPFGEGEDFSDFFGSLFGNMGGGGGGRTSRPGAGPDYQAELELSLEEAYQGGPRTITVNGKNLRLTIAPGVADGQSIRLRDQGGPGRSGGPNGALLITFRIRPDARYARTGDDLTQDVPVSIYKALLGGEQTVETLSGQVKIKLKPETANGTRLRLRGKGFPVYKKDGQFGDLYLRLNLTLPQHLTEQEKELIQQLAALRSAE</sequence>
<evidence type="ECO:0000313" key="5">
    <source>
        <dbReference type="Proteomes" id="UP001501469"/>
    </source>
</evidence>
<dbReference type="PANTHER" id="PTHR43096">
    <property type="entry name" value="DNAJ HOMOLOG 1, MITOCHONDRIAL-RELATED"/>
    <property type="match status" value="1"/>
</dbReference>
<dbReference type="EMBL" id="BAABDK010000017">
    <property type="protein sequence ID" value="GAA4036900.1"/>
    <property type="molecule type" value="Genomic_DNA"/>
</dbReference>
<dbReference type="InterPro" id="IPR036869">
    <property type="entry name" value="J_dom_sf"/>
</dbReference>
<dbReference type="Gene3D" id="2.60.260.20">
    <property type="entry name" value="Urease metallochaperone UreE, N-terminal domain"/>
    <property type="match status" value="2"/>
</dbReference>
<evidence type="ECO:0000313" key="4">
    <source>
        <dbReference type="EMBL" id="GAA4036900.1"/>
    </source>
</evidence>
<dbReference type="PANTHER" id="PTHR43096:SF52">
    <property type="entry name" value="DNAJ HOMOLOG 1, MITOCHONDRIAL-RELATED"/>
    <property type="match status" value="1"/>
</dbReference>
<name>A0ABP7U6J1_9BACT</name>
<comment type="caution">
    <text evidence="4">The sequence shown here is derived from an EMBL/GenBank/DDBJ whole genome shotgun (WGS) entry which is preliminary data.</text>
</comment>
<accession>A0ABP7U6J1</accession>
<feature type="domain" description="J" evidence="3">
    <location>
        <begin position="19"/>
        <end position="84"/>
    </location>
</feature>
<keyword evidence="5" id="KW-1185">Reference proteome</keyword>
<reference evidence="5" key="1">
    <citation type="journal article" date="2019" name="Int. J. Syst. Evol. Microbiol.">
        <title>The Global Catalogue of Microorganisms (GCM) 10K type strain sequencing project: providing services to taxonomists for standard genome sequencing and annotation.</title>
        <authorList>
            <consortium name="The Broad Institute Genomics Platform"/>
            <consortium name="The Broad Institute Genome Sequencing Center for Infectious Disease"/>
            <person name="Wu L."/>
            <person name="Ma J."/>
        </authorList>
    </citation>
    <scope>NUCLEOTIDE SEQUENCE [LARGE SCALE GENOMIC DNA]</scope>
    <source>
        <strain evidence="5">JCM 17225</strain>
    </source>
</reference>
<dbReference type="InterPro" id="IPR002939">
    <property type="entry name" value="DnaJ_C"/>
</dbReference>
<dbReference type="PROSITE" id="PS00636">
    <property type="entry name" value="DNAJ_1"/>
    <property type="match status" value="1"/>
</dbReference>
<dbReference type="PROSITE" id="PS50076">
    <property type="entry name" value="DNAJ_2"/>
    <property type="match status" value="1"/>
</dbReference>
<dbReference type="SUPFAM" id="SSF49493">
    <property type="entry name" value="HSP40/DnaJ peptide-binding domain"/>
    <property type="match status" value="2"/>
</dbReference>
<proteinExistence type="predicted"/>
<dbReference type="Proteomes" id="UP001501469">
    <property type="component" value="Unassembled WGS sequence"/>
</dbReference>
<protein>
    <submittedName>
        <fullName evidence="4">J domain-containing protein</fullName>
    </submittedName>
</protein>
<dbReference type="Gene3D" id="1.10.287.110">
    <property type="entry name" value="DnaJ domain"/>
    <property type="match status" value="1"/>
</dbReference>
<dbReference type="SUPFAM" id="SSF46565">
    <property type="entry name" value="Chaperone J-domain"/>
    <property type="match status" value="1"/>
</dbReference>
<dbReference type="InterPro" id="IPR018253">
    <property type="entry name" value="DnaJ_domain_CS"/>
</dbReference>
<dbReference type="CDD" id="cd06257">
    <property type="entry name" value="DnaJ"/>
    <property type="match status" value="1"/>
</dbReference>
<dbReference type="Pfam" id="PF01556">
    <property type="entry name" value="DnaJ_C"/>
    <property type="match status" value="1"/>
</dbReference>
<gene>
    <name evidence="4" type="ORF">GCM10022409_22270</name>
</gene>
<dbReference type="Pfam" id="PF00226">
    <property type="entry name" value="DnaJ"/>
    <property type="match status" value="1"/>
</dbReference>
<dbReference type="CDD" id="cd10747">
    <property type="entry name" value="DnaJ_C"/>
    <property type="match status" value="1"/>
</dbReference>
<dbReference type="InterPro" id="IPR001623">
    <property type="entry name" value="DnaJ_domain"/>
</dbReference>
<evidence type="ECO:0000259" key="3">
    <source>
        <dbReference type="PROSITE" id="PS50076"/>
    </source>
</evidence>
<feature type="region of interest" description="Disordered" evidence="2">
    <location>
        <begin position="90"/>
        <end position="156"/>
    </location>
</feature>